<dbReference type="AlphaFoldDB" id="A0A0K2SN81"/>
<keyword evidence="4 7" id="KW-1133">Transmembrane helix</keyword>
<keyword evidence="5 7" id="KW-0472">Membrane</keyword>
<evidence type="ECO:0000259" key="8">
    <source>
        <dbReference type="Pfam" id="PF02687"/>
    </source>
</evidence>
<dbReference type="PANTHER" id="PTHR30572:SF4">
    <property type="entry name" value="ABC TRANSPORTER PERMEASE YTRF"/>
    <property type="match status" value="1"/>
</dbReference>
<keyword evidence="3 7" id="KW-0812">Transmembrane</keyword>
<keyword evidence="11" id="KW-1185">Reference proteome</keyword>
<dbReference type="InterPro" id="IPR025857">
    <property type="entry name" value="MacB_PCD"/>
</dbReference>
<evidence type="ECO:0000256" key="5">
    <source>
        <dbReference type="ARBA" id="ARBA00023136"/>
    </source>
</evidence>
<name>A0A0K2SN81_LIMPI</name>
<evidence type="ECO:0000256" key="1">
    <source>
        <dbReference type="ARBA" id="ARBA00004651"/>
    </source>
</evidence>
<feature type="domain" description="ABC3 transporter permease C-terminal" evidence="8">
    <location>
        <begin position="319"/>
        <end position="439"/>
    </location>
</feature>
<accession>A0A0K2SN81</accession>
<proteinExistence type="inferred from homology"/>
<dbReference type="Pfam" id="PF12704">
    <property type="entry name" value="MacB_PCD"/>
    <property type="match status" value="1"/>
</dbReference>
<evidence type="ECO:0000256" key="6">
    <source>
        <dbReference type="ARBA" id="ARBA00038076"/>
    </source>
</evidence>
<dbReference type="Pfam" id="PF02687">
    <property type="entry name" value="FtsX"/>
    <property type="match status" value="1"/>
</dbReference>
<reference evidence="11" key="2">
    <citation type="journal article" date="2016" name="Int. J. Syst. Evol. Microbiol.">
        <title>Complete genome sequence and cell structure of Limnochorda pilosa, a Gram-negative spore-former within the phylum Firmicutes.</title>
        <authorList>
            <person name="Watanabe M."/>
            <person name="Kojima H."/>
            <person name="Fukui M."/>
        </authorList>
    </citation>
    <scope>NUCLEOTIDE SEQUENCE [LARGE SCALE GENOMIC DNA]</scope>
    <source>
        <strain evidence="11">HC45</strain>
    </source>
</reference>
<reference evidence="11" key="1">
    <citation type="submission" date="2015-07" db="EMBL/GenBank/DDBJ databases">
        <title>Complete genome sequence and phylogenetic analysis of Limnochorda pilosa.</title>
        <authorList>
            <person name="Watanabe M."/>
            <person name="Kojima H."/>
            <person name="Fukui M."/>
        </authorList>
    </citation>
    <scope>NUCLEOTIDE SEQUENCE [LARGE SCALE GENOMIC DNA]</scope>
    <source>
        <strain evidence="11">HC45</strain>
    </source>
</reference>
<evidence type="ECO:0000313" key="11">
    <source>
        <dbReference type="Proteomes" id="UP000065807"/>
    </source>
</evidence>
<sequence>MAQPSTAYRTAERVRLRGSVLLLSWWRVRAWWLESLLVSVGLGLGASILAGSMTYLRAAERAVDTLARHPDYTGIVVQVRQADMNQLFQPDGPPIVPLVASAPDDGQRVTVELARELRDRVAGLEGVLLGSMPRTFSDTLRAVDGRPGQGRPGRLSVMPVGPDYFAAYDVRFAAGQGFTWTDLTEGRSVLVLDESWARQAVQDVPPSELVGHTVMAFGRNWTVAGVVRLPRTDGLAATSAFLPGGLGGWVPWGSVMGIDAEELDGLRFVPSPEADPEALRRSLEVELGGRFDAGLLSFSGPKDPLQSTGTPLVAAAAGVASLALLVASMTALNLFLTRARRRRRSLALSAALGASRPVVFLEMLVDALLLGVAGGLLGAVGAYAALRVSGSFLVKALPLLGSHEGLGFTMETLAWAIGAGVAASLVVGLYPAYEAATQEVAQSLRGGAAAPGKKG</sequence>
<protein>
    <submittedName>
        <fullName evidence="10">Uncharacterized protein</fullName>
    </submittedName>
</protein>
<dbReference type="InterPro" id="IPR003838">
    <property type="entry name" value="ABC3_permease_C"/>
</dbReference>
<dbReference type="STRING" id="1555112.LIP_2740"/>
<evidence type="ECO:0000256" key="7">
    <source>
        <dbReference type="SAM" id="Phobius"/>
    </source>
</evidence>
<feature type="domain" description="MacB-like periplasmic core" evidence="9">
    <location>
        <begin position="35"/>
        <end position="283"/>
    </location>
</feature>
<feature type="transmembrane region" description="Helical" evidence="7">
    <location>
        <begin position="312"/>
        <end position="337"/>
    </location>
</feature>
<evidence type="ECO:0000256" key="2">
    <source>
        <dbReference type="ARBA" id="ARBA00022475"/>
    </source>
</evidence>
<comment type="similarity">
    <text evidence="6">Belongs to the ABC-4 integral membrane protein family.</text>
</comment>
<keyword evidence="2" id="KW-1003">Cell membrane</keyword>
<evidence type="ECO:0000256" key="4">
    <source>
        <dbReference type="ARBA" id="ARBA00022989"/>
    </source>
</evidence>
<evidence type="ECO:0000259" key="9">
    <source>
        <dbReference type="Pfam" id="PF12704"/>
    </source>
</evidence>
<dbReference type="Proteomes" id="UP000065807">
    <property type="component" value="Chromosome"/>
</dbReference>
<organism evidence="10 11">
    <name type="scientific">Limnochorda pilosa</name>
    <dbReference type="NCBI Taxonomy" id="1555112"/>
    <lineage>
        <taxon>Bacteria</taxon>
        <taxon>Bacillati</taxon>
        <taxon>Bacillota</taxon>
        <taxon>Limnochordia</taxon>
        <taxon>Limnochordales</taxon>
        <taxon>Limnochordaceae</taxon>
        <taxon>Limnochorda</taxon>
    </lineage>
</organism>
<dbReference type="EMBL" id="AP014924">
    <property type="protein sequence ID" value="BAS28570.1"/>
    <property type="molecule type" value="Genomic_DNA"/>
</dbReference>
<dbReference type="GO" id="GO:0005886">
    <property type="term" value="C:plasma membrane"/>
    <property type="evidence" value="ECO:0007669"/>
    <property type="project" value="UniProtKB-SubCell"/>
</dbReference>
<dbReference type="GO" id="GO:0022857">
    <property type="term" value="F:transmembrane transporter activity"/>
    <property type="evidence" value="ECO:0007669"/>
    <property type="project" value="TreeGrafter"/>
</dbReference>
<comment type="subcellular location">
    <subcellularLocation>
        <location evidence="1">Cell membrane</location>
        <topology evidence="1">Multi-pass membrane protein</topology>
    </subcellularLocation>
</comment>
<evidence type="ECO:0000313" key="10">
    <source>
        <dbReference type="EMBL" id="BAS28570.1"/>
    </source>
</evidence>
<dbReference type="InterPro" id="IPR050250">
    <property type="entry name" value="Macrolide_Exporter_MacB"/>
</dbReference>
<feature type="transmembrane region" description="Helical" evidence="7">
    <location>
        <begin position="413"/>
        <end position="433"/>
    </location>
</feature>
<dbReference type="PANTHER" id="PTHR30572">
    <property type="entry name" value="MEMBRANE COMPONENT OF TRANSPORTER-RELATED"/>
    <property type="match status" value="1"/>
</dbReference>
<dbReference type="KEGG" id="lpil:LIP_2740"/>
<feature type="transmembrane region" description="Helical" evidence="7">
    <location>
        <begin position="358"/>
        <end position="386"/>
    </location>
</feature>
<feature type="transmembrane region" description="Helical" evidence="7">
    <location>
        <begin position="31"/>
        <end position="56"/>
    </location>
</feature>
<evidence type="ECO:0000256" key="3">
    <source>
        <dbReference type="ARBA" id="ARBA00022692"/>
    </source>
</evidence>
<gene>
    <name evidence="10" type="ORF">LIP_2740</name>
</gene>